<dbReference type="AlphaFoldDB" id="A0A1J5SAS7"/>
<evidence type="ECO:0000256" key="1">
    <source>
        <dbReference type="ARBA" id="ARBA00004117"/>
    </source>
</evidence>
<evidence type="ECO:0000256" key="2">
    <source>
        <dbReference type="ARBA" id="ARBA00009677"/>
    </source>
</evidence>
<evidence type="ECO:0000313" key="5">
    <source>
        <dbReference type="EMBL" id="OIQ97325.1"/>
    </source>
</evidence>
<dbReference type="GO" id="GO:0030694">
    <property type="term" value="C:bacterial-type flagellum basal body, rod"/>
    <property type="evidence" value="ECO:0007669"/>
    <property type="project" value="InterPro"/>
</dbReference>
<comment type="caution">
    <text evidence="5">The sequence shown here is derived from an EMBL/GenBank/DDBJ whole genome shotgun (WGS) entry which is preliminary data.</text>
</comment>
<feature type="domain" description="Flagellar basal body rod protein N-terminal" evidence="4">
    <location>
        <begin position="9"/>
        <end position="39"/>
    </location>
</feature>
<name>A0A1J5SAS7_9ZZZZ</name>
<dbReference type="NCBIfam" id="TIGR01396">
    <property type="entry name" value="FlgB"/>
    <property type="match status" value="1"/>
</dbReference>
<comment type="similarity">
    <text evidence="2">Belongs to the flagella basal body rod proteins family.</text>
</comment>
<reference evidence="5" key="1">
    <citation type="submission" date="2016-10" db="EMBL/GenBank/DDBJ databases">
        <title>Sequence of Gallionella enrichment culture.</title>
        <authorList>
            <person name="Poehlein A."/>
            <person name="Muehling M."/>
            <person name="Daniel R."/>
        </authorList>
    </citation>
    <scope>NUCLEOTIDE SEQUENCE</scope>
</reference>
<dbReference type="InterPro" id="IPR001444">
    <property type="entry name" value="Flag_bb_rod_N"/>
</dbReference>
<proteinExistence type="inferred from homology"/>
<dbReference type="InterPro" id="IPR019776">
    <property type="entry name" value="Flagellar_basal_body_rod_CS"/>
</dbReference>
<dbReference type="PANTHER" id="PTHR30435">
    <property type="entry name" value="FLAGELLAR PROTEIN"/>
    <property type="match status" value="1"/>
</dbReference>
<dbReference type="GO" id="GO:0071973">
    <property type="term" value="P:bacterial-type flagellum-dependent cell motility"/>
    <property type="evidence" value="ECO:0007669"/>
    <property type="project" value="InterPro"/>
</dbReference>
<dbReference type="PROSITE" id="PS00588">
    <property type="entry name" value="FLAGELLA_BB_ROD"/>
    <property type="match status" value="1"/>
</dbReference>
<dbReference type="PIRSF" id="PIRSF002889">
    <property type="entry name" value="Rod_FlgB"/>
    <property type="match status" value="1"/>
</dbReference>
<evidence type="ECO:0000259" key="4">
    <source>
        <dbReference type="Pfam" id="PF00460"/>
    </source>
</evidence>
<protein>
    <submittedName>
        <fullName evidence="5">Flagellar basal body rod protein FlgB</fullName>
    </submittedName>
</protein>
<gene>
    <name evidence="5" type="primary">flgB_6</name>
    <name evidence="5" type="ORF">GALL_207260</name>
</gene>
<keyword evidence="5" id="KW-0966">Cell projection</keyword>
<accession>A0A1J5SAS7</accession>
<keyword evidence="3" id="KW-0975">Bacterial flagellum</keyword>
<evidence type="ECO:0000256" key="3">
    <source>
        <dbReference type="ARBA" id="ARBA00023143"/>
    </source>
</evidence>
<dbReference type="InterPro" id="IPR006300">
    <property type="entry name" value="FlgB"/>
</dbReference>
<organism evidence="5">
    <name type="scientific">mine drainage metagenome</name>
    <dbReference type="NCBI Taxonomy" id="410659"/>
    <lineage>
        <taxon>unclassified sequences</taxon>
        <taxon>metagenomes</taxon>
        <taxon>ecological metagenomes</taxon>
    </lineage>
</organism>
<keyword evidence="5" id="KW-0282">Flagellum</keyword>
<dbReference type="Pfam" id="PF00460">
    <property type="entry name" value="Flg_bb_rod"/>
    <property type="match status" value="1"/>
</dbReference>
<keyword evidence="5" id="KW-0969">Cilium</keyword>
<comment type="subcellular location">
    <subcellularLocation>
        <location evidence="1">Bacterial flagellum basal body</location>
    </subcellularLocation>
</comment>
<sequence>MISRIDQEMNFSQTALDLRAYRQELLASNIANADTPNYKARDINFNTSLAAALGESGAGALMLAQTAPGHLKATGANRYGAAVKYRREYQASVDGNTVNMDVERAAFAENALQMEALITFVRAQFKDLTAAVSP</sequence>
<dbReference type="PANTHER" id="PTHR30435:SF12">
    <property type="entry name" value="FLAGELLAR BASAL BODY ROD PROTEIN FLGB"/>
    <property type="match status" value="1"/>
</dbReference>
<dbReference type="EMBL" id="MLJW01000135">
    <property type="protein sequence ID" value="OIQ97325.1"/>
    <property type="molecule type" value="Genomic_DNA"/>
</dbReference>